<organism evidence="3 4">
    <name type="scientific">Ignelater luminosus</name>
    <name type="common">Cucubano</name>
    <name type="synonym">Pyrophorus luminosus</name>
    <dbReference type="NCBI Taxonomy" id="2038154"/>
    <lineage>
        <taxon>Eukaryota</taxon>
        <taxon>Metazoa</taxon>
        <taxon>Ecdysozoa</taxon>
        <taxon>Arthropoda</taxon>
        <taxon>Hexapoda</taxon>
        <taxon>Insecta</taxon>
        <taxon>Pterygota</taxon>
        <taxon>Neoptera</taxon>
        <taxon>Endopterygota</taxon>
        <taxon>Coleoptera</taxon>
        <taxon>Polyphaga</taxon>
        <taxon>Elateriformia</taxon>
        <taxon>Elateroidea</taxon>
        <taxon>Elateridae</taxon>
        <taxon>Agrypninae</taxon>
        <taxon>Pyrophorini</taxon>
        <taxon>Ignelater</taxon>
    </lineage>
</organism>
<feature type="region of interest" description="Disordered" evidence="2">
    <location>
        <begin position="959"/>
        <end position="1009"/>
    </location>
</feature>
<feature type="region of interest" description="Disordered" evidence="2">
    <location>
        <begin position="892"/>
        <end position="913"/>
    </location>
</feature>
<reference evidence="3" key="1">
    <citation type="submission" date="2019-08" db="EMBL/GenBank/DDBJ databases">
        <title>The genome of the North American firefly Photinus pyralis.</title>
        <authorList>
            <consortium name="Photinus pyralis genome working group"/>
            <person name="Fallon T.R."/>
            <person name="Sander Lower S.E."/>
            <person name="Weng J.-K."/>
        </authorList>
    </citation>
    <scope>NUCLEOTIDE SEQUENCE</scope>
    <source>
        <strain evidence="3">TRF0915ILg1</strain>
        <tissue evidence="3">Whole body</tissue>
    </source>
</reference>
<dbReference type="AlphaFoldDB" id="A0A8K0D533"/>
<feature type="coiled-coil region" evidence="1">
    <location>
        <begin position="59"/>
        <end position="97"/>
    </location>
</feature>
<feature type="region of interest" description="Disordered" evidence="2">
    <location>
        <begin position="599"/>
        <end position="634"/>
    </location>
</feature>
<feature type="compositionally biased region" description="Polar residues" evidence="2">
    <location>
        <begin position="897"/>
        <end position="912"/>
    </location>
</feature>
<feature type="coiled-coil region" evidence="1">
    <location>
        <begin position="476"/>
        <end position="580"/>
    </location>
</feature>
<dbReference type="EMBL" id="VTPC01002747">
    <property type="protein sequence ID" value="KAF2899573.1"/>
    <property type="molecule type" value="Genomic_DNA"/>
</dbReference>
<evidence type="ECO:0000313" key="3">
    <source>
        <dbReference type="EMBL" id="KAF2899573.1"/>
    </source>
</evidence>
<sequence length="1009" mass="115703">MGNTRSEFFEPVGVDLWWNNNPVTTATTSTSSLPNNIKPGKTSKKSNEVKIMEEISTLHEKRLKLIAEKKKEMNDLRQEMARQRSENEKLKEFLKEKGIVPPVQEWEPLEKINVSLQTETFEVPGISDNETECDLVKRKNLELQVNIAELQKDLQLANSEIAAFENERKEYKTHVVALKDIIAVSKQLLFMRENQIKELSAKVEEIQSSLAERELQAFSDDLRKEYERQLQNIKQLRKLYEERQTADKAARDQLKTQLDEAKNDLKVQEDKNSELEARVDELEKENWKKYDIVIDLESQLGLTKAECGELKAEMSVINQLFSQILLGFNNGQDIDLDRLIKTLEENHGLLTDIVINEESNEHSSALPKVLLDLVNQVNNKNKENSQDEQSEQSKQATTLSTIVEESDSQTSTQQNSLSSASEIVQNLPKVWKVLVELLSHQSGPVSVLNDCGDQTDKNPCYKSVETPSGPTLVLSVSKTYIRLKNLILEKKSLEKETMRLKQLNTHLETRLQDQEKRLETVSDELSKTWHVVGKMQKQHQQLHTQEKILRYELAQKRKLLNELKEELEYCREKWLQAREKNSTTEEQWKQLRTEFALRKNTNSEDLNNSAESGYSDERESSSSDEDDTSETIAGCSGLAENVKVDEIIDIVAKELEKVENQSTNIEDVEDKDQTILEVIKDEITKIESGNRNEEELQACSSSALEEPLSQQEEDTIEVGIVLNNNTGSTDIVNSNETLKTDLVQTEEVQKDTRKTPEEMFAAREERLKRLEQQAKDLVAQTASTSSRSVEICAKLDDLHEQYGCDQTSRRKDIDDTYRRLEADILQTIKKTQNGDEYPSTSKQTRVTEELLAAREERLKHLEEQSNQLIDQASKTSHKTNEISSRLDNLHQLHGENKNNGVQNQDEASTSASLTTEELLARREERLQNMEEQARQLVRNAIRNSWRGLQFSRKLTKLHDRYGESSDSSDEGVDDNNANNNVDTTDGHLEEEEEEVDAETEKSEQKDEQS</sequence>
<evidence type="ECO:0000256" key="2">
    <source>
        <dbReference type="SAM" id="MobiDB-lite"/>
    </source>
</evidence>
<keyword evidence="4" id="KW-1185">Reference proteome</keyword>
<keyword evidence="1" id="KW-0175">Coiled coil</keyword>
<dbReference type="Proteomes" id="UP000801492">
    <property type="component" value="Unassembled WGS sequence"/>
</dbReference>
<dbReference type="OrthoDB" id="8191583at2759"/>
<feature type="compositionally biased region" description="Low complexity" evidence="2">
    <location>
        <begin position="974"/>
        <end position="983"/>
    </location>
</feature>
<feature type="compositionally biased region" description="Polar residues" evidence="2">
    <location>
        <begin position="392"/>
        <end position="403"/>
    </location>
</feature>
<name>A0A8K0D533_IGNLU</name>
<feature type="compositionally biased region" description="Basic and acidic residues" evidence="2">
    <location>
        <begin position="998"/>
        <end position="1009"/>
    </location>
</feature>
<feature type="compositionally biased region" description="Acidic residues" evidence="2">
    <location>
        <begin position="988"/>
        <end position="997"/>
    </location>
</feature>
<proteinExistence type="predicted"/>
<feature type="compositionally biased region" description="Polar residues" evidence="2">
    <location>
        <begin position="599"/>
        <end position="610"/>
    </location>
</feature>
<feature type="coiled-coil region" evidence="1">
    <location>
        <begin position="844"/>
        <end position="878"/>
    </location>
</feature>
<gene>
    <name evidence="3" type="ORF">ILUMI_06602</name>
</gene>
<feature type="coiled-coil region" evidence="1">
    <location>
        <begin position="133"/>
        <end position="285"/>
    </location>
</feature>
<feature type="coiled-coil region" evidence="1">
    <location>
        <begin position="760"/>
        <end position="787"/>
    </location>
</feature>
<protein>
    <submittedName>
        <fullName evidence="3">Uncharacterized protein</fullName>
    </submittedName>
</protein>
<evidence type="ECO:0000256" key="1">
    <source>
        <dbReference type="SAM" id="Coils"/>
    </source>
</evidence>
<accession>A0A8K0D533</accession>
<comment type="caution">
    <text evidence="3">The sequence shown here is derived from an EMBL/GenBank/DDBJ whole genome shotgun (WGS) entry which is preliminary data.</text>
</comment>
<evidence type="ECO:0000313" key="4">
    <source>
        <dbReference type="Proteomes" id="UP000801492"/>
    </source>
</evidence>
<feature type="region of interest" description="Disordered" evidence="2">
    <location>
        <begin position="381"/>
        <end position="415"/>
    </location>
</feature>